<sequence length="166" mass="19602">MSKVTFKLETDFDLELDFVLIGLSSSLRDYRLCHFVNKHTNLQLTHGKEDYIDHKGIPKEKSRNEMDYHIIYEQKRGKTATTQHFKTFRYVNTTYDHEYYLISNRGEEGGLLIPEAPNFDYFILIKHFIDQDDLKNLIDSLKSVVDILLVKEIDPIILKSKENLIF</sequence>
<evidence type="ECO:0000313" key="1">
    <source>
        <dbReference type="EMBL" id="PVH24980.1"/>
    </source>
</evidence>
<reference evidence="1 2" key="1">
    <citation type="submission" date="2018-04" db="EMBL/GenBank/DDBJ databases">
        <title>Sphingobacterium cortibacter sp. nov.</title>
        <authorList>
            <person name="Li Y."/>
        </authorList>
    </citation>
    <scope>NUCLEOTIDE SEQUENCE [LARGE SCALE GENOMIC DNA]</scope>
    <source>
        <strain evidence="1 2">2c-3</strain>
    </source>
</reference>
<proteinExistence type="predicted"/>
<evidence type="ECO:0000313" key="2">
    <source>
        <dbReference type="Proteomes" id="UP000245627"/>
    </source>
</evidence>
<dbReference type="NCBIfam" id="NF033205">
    <property type="entry name" value="IPExxxVDY"/>
    <property type="match status" value="1"/>
</dbReference>
<accession>A0A2T8HHV5</accession>
<protein>
    <submittedName>
        <fullName evidence="1">IPExxxVDY family protein</fullName>
    </submittedName>
</protein>
<name>A0A2T8HHV5_9SPHI</name>
<dbReference type="EMBL" id="QDKG01000004">
    <property type="protein sequence ID" value="PVH24980.1"/>
    <property type="molecule type" value="Genomic_DNA"/>
</dbReference>
<keyword evidence="2" id="KW-1185">Reference proteome</keyword>
<comment type="caution">
    <text evidence="1">The sequence shown here is derived from an EMBL/GenBank/DDBJ whole genome shotgun (WGS) entry which is preliminary data.</text>
</comment>
<organism evidence="1 2">
    <name type="scientific">Sphingobacterium corticibacter</name>
    <dbReference type="NCBI Taxonomy" id="2171749"/>
    <lineage>
        <taxon>Bacteria</taxon>
        <taxon>Pseudomonadati</taxon>
        <taxon>Bacteroidota</taxon>
        <taxon>Sphingobacteriia</taxon>
        <taxon>Sphingobacteriales</taxon>
        <taxon>Sphingobacteriaceae</taxon>
        <taxon>Sphingobacterium</taxon>
    </lineage>
</organism>
<dbReference type="RefSeq" id="WP_116776342.1">
    <property type="nucleotide sequence ID" value="NZ_QDKG01000004.1"/>
</dbReference>
<gene>
    <name evidence="1" type="ORF">DC487_12790</name>
</gene>
<dbReference type="OrthoDB" id="676614at2"/>
<dbReference type="InterPro" id="IPR047690">
    <property type="entry name" value="IPExxxVDY_fam"/>
</dbReference>
<dbReference type="AlphaFoldDB" id="A0A2T8HHV5"/>
<dbReference type="Proteomes" id="UP000245627">
    <property type="component" value="Unassembled WGS sequence"/>
</dbReference>